<organism evidence="2 3">
    <name type="scientific">Dryococelus australis</name>
    <dbReference type="NCBI Taxonomy" id="614101"/>
    <lineage>
        <taxon>Eukaryota</taxon>
        <taxon>Metazoa</taxon>
        <taxon>Ecdysozoa</taxon>
        <taxon>Arthropoda</taxon>
        <taxon>Hexapoda</taxon>
        <taxon>Insecta</taxon>
        <taxon>Pterygota</taxon>
        <taxon>Neoptera</taxon>
        <taxon>Polyneoptera</taxon>
        <taxon>Phasmatodea</taxon>
        <taxon>Verophasmatodea</taxon>
        <taxon>Anareolatae</taxon>
        <taxon>Phasmatidae</taxon>
        <taxon>Eurycanthinae</taxon>
        <taxon>Dryococelus</taxon>
    </lineage>
</organism>
<keyword evidence="3" id="KW-1185">Reference proteome</keyword>
<feature type="compositionally biased region" description="Basic and acidic residues" evidence="1">
    <location>
        <begin position="1"/>
        <end position="14"/>
    </location>
</feature>
<comment type="caution">
    <text evidence="2">The sequence shown here is derived from an EMBL/GenBank/DDBJ whole genome shotgun (WGS) entry which is preliminary data.</text>
</comment>
<evidence type="ECO:0000313" key="2">
    <source>
        <dbReference type="EMBL" id="KAJ8871187.1"/>
    </source>
</evidence>
<reference evidence="2 3" key="1">
    <citation type="submission" date="2023-02" db="EMBL/GenBank/DDBJ databases">
        <title>LHISI_Scaffold_Assembly.</title>
        <authorList>
            <person name="Stuart O.P."/>
            <person name="Cleave R."/>
            <person name="Magrath M.J.L."/>
            <person name="Mikheyev A.S."/>
        </authorList>
    </citation>
    <scope>NUCLEOTIDE SEQUENCE [LARGE SCALE GENOMIC DNA]</scope>
    <source>
        <strain evidence="2">Daus_M_001</strain>
        <tissue evidence="2">Leg muscle</tissue>
    </source>
</reference>
<feature type="region of interest" description="Disordered" evidence="1">
    <location>
        <begin position="1"/>
        <end position="27"/>
    </location>
</feature>
<accession>A0ABQ9GFT9</accession>
<evidence type="ECO:0000313" key="3">
    <source>
        <dbReference type="Proteomes" id="UP001159363"/>
    </source>
</evidence>
<evidence type="ECO:0000256" key="1">
    <source>
        <dbReference type="SAM" id="MobiDB-lite"/>
    </source>
</evidence>
<gene>
    <name evidence="2" type="ORF">PR048_027493</name>
</gene>
<protein>
    <submittedName>
        <fullName evidence="2">Uncharacterized protein</fullName>
    </submittedName>
</protein>
<name>A0ABQ9GFT9_9NEOP</name>
<dbReference type="Proteomes" id="UP001159363">
    <property type="component" value="Chromosome 11"/>
</dbReference>
<proteinExistence type="predicted"/>
<sequence length="344" mass="38052">MQGRRKWEIPEKTRRPTASCGTIPTRENPRKAASFAEIKAYILCSMSINSGNLGIPTLPPVGGGYKRPDIPISRRPLGPLLRWQKTPFIELRGPISSALVKFPAPFTVQWRGILLCLQQGVYPIQKAVVYDPEEFDVLYHSSKGAFLETWIFAKTVRVTAFILASQQVNLCGGGEGYRENVTLKISKVEGARSTPQAEAQFEGEVAYGKEIRVSLLNLTTGAYPQFFYGGSNFHYSVRVEFGGQPGVYPWHATRNFASACATTNTNTPGHIIGIEFTCSFQDKIDVKYIYSEVTFAIGSQFIRATLHASEPIADLQGNTLRIPSLPGVGQQPMNTQLRLQDAED</sequence>
<dbReference type="EMBL" id="JARBHB010000012">
    <property type="protein sequence ID" value="KAJ8871187.1"/>
    <property type="molecule type" value="Genomic_DNA"/>
</dbReference>